<protein>
    <submittedName>
        <fullName evidence="1">Uncharacterized protein</fullName>
    </submittedName>
</protein>
<dbReference type="Proteomes" id="UP000190675">
    <property type="component" value="Chromosome I"/>
</dbReference>
<dbReference type="AlphaFoldDB" id="A0A1M5QL92"/>
<dbReference type="RefSeq" id="WP_079569037.1">
    <property type="nucleotide sequence ID" value="NZ_LT670818.1"/>
</dbReference>
<name>A0A1M5QL92_9BRAD</name>
<evidence type="ECO:0000313" key="1">
    <source>
        <dbReference type="EMBL" id="SHH14867.1"/>
    </source>
</evidence>
<accession>A0A1M5QL92</accession>
<proteinExistence type="predicted"/>
<reference evidence="1 2" key="1">
    <citation type="submission" date="2016-11" db="EMBL/GenBank/DDBJ databases">
        <authorList>
            <person name="Jaros S."/>
            <person name="Januszkiewicz K."/>
            <person name="Wedrychowicz H."/>
        </authorList>
    </citation>
    <scope>NUCLEOTIDE SEQUENCE [LARGE SCALE GENOMIC DNA]</scope>
    <source>
        <strain evidence="1 2">GAS242</strain>
    </source>
</reference>
<gene>
    <name evidence="1" type="ORF">SAMN05444169_6014</name>
</gene>
<dbReference type="OrthoDB" id="8244411at2"/>
<organism evidence="1 2">
    <name type="scientific">Bradyrhizobium erythrophlei</name>
    <dbReference type="NCBI Taxonomy" id="1437360"/>
    <lineage>
        <taxon>Bacteria</taxon>
        <taxon>Pseudomonadati</taxon>
        <taxon>Pseudomonadota</taxon>
        <taxon>Alphaproteobacteria</taxon>
        <taxon>Hyphomicrobiales</taxon>
        <taxon>Nitrobacteraceae</taxon>
        <taxon>Bradyrhizobium</taxon>
    </lineage>
</organism>
<dbReference type="EMBL" id="LT670818">
    <property type="protein sequence ID" value="SHH14867.1"/>
    <property type="molecule type" value="Genomic_DNA"/>
</dbReference>
<sequence>MNISFDFQVVCGDCGSLGIKIENPESASRETIVYCGDCGARRGTVGALRDLAVRPDAQALPARQRTPKVKSGRELAAMHNELQSLRRKVQIAESKLADKAN</sequence>
<evidence type="ECO:0000313" key="2">
    <source>
        <dbReference type="Proteomes" id="UP000190675"/>
    </source>
</evidence>